<comment type="caution">
    <text evidence="2">The sequence shown here is derived from an EMBL/GenBank/DDBJ whole genome shotgun (WGS) entry which is preliminary data.</text>
</comment>
<organism evidence="2 3">
    <name type="scientific">Ephemerocybe angulata</name>
    <dbReference type="NCBI Taxonomy" id="980116"/>
    <lineage>
        <taxon>Eukaryota</taxon>
        <taxon>Fungi</taxon>
        <taxon>Dikarya</taxon>
        <taxon>Basidiomycota</taxon>
        <taxon>Agaricomycotina</taxon>
        <taxon>Agaricomycetes</taxon>
        <taxon>Agaricomycetidae</taxon>
        <taxon>Agaricales</taxon>
        <taxon>Agaricineae</taxon>
        <taxon>Psathyrellaceae</taxon>
        <taxon>Ephemerocybe</taxon>
    </lineage>
</organism>
<sequence length="245" mass="27049">MVPQLLRAQRIGAEAQFDYTHIIGATNLLGFMKAFEISGNSDLSPHRLWRAPSGRIESEYGSILLVAVILVLSFHIIIEIPRVPNRWGHKPKVTYLVKPPLYRLPRQQLIALIKARGNSDGFGMREADSIAAVQGRFNALGTLNDICSVGGGVCAGLESRRARSLTYFSSRLLASEIEKIAPGSETVGIRGNPRGTFAPGYGPGASFNPLIVARRIEIFRDLRRRHLKAMFCERKLNGTADLEIQ</sequence>
<proteinExistence type="predicted"/>
<dbReference type="AlphaFoldDB" id="A0A8H6HIN6"/>
<evidence type="ECO:0000256" key="1">
    <source>
        <dbReference type="SAM" id="Phobius"/>
    </source>
</evidence>
<keyword evidence="1" id="KW-0812">Transmembrane</keyword>
<dbReference type="Proteomes" id="UP000521943">
    <property type="component" value="Unassembled WGS sequence"/>
</dbReference>
<accession>A0A8H6HIN6</accession>
<gene>
    <name evidence="2" type="ORF">DFP72DRAFT_854956</name>
</gene>
<dbReference type="EMBL" id="JACGCI010000087">
    <property type="protein sequence ID" value="KAF6746907.1"/>
    <property type="molecule type" value="Genomic_DNA"/>
</dbReference>
<evidence type="ECO:0000313" key="3">
    <source>
        <dbReference type="Proteomes" id="UP000521943"/>
    </source>
</evidence>
<evidence type="ECO:0000313" key="2">
    <source>
        <dbReference type="EMBL" id="KAF6746907.1"/>
    </source>
</evidence>
<keyword evidence="1" id="KW-1133">Transmembrane helix</keyword>
<feature type="transmembrane region" description="Helical" evidence="1">
    <location>
        <begin position="60"/>
        <end position="78"/>
    </location>
</feature>
<reference evidence="2 3" key="1">
    <citation type="submission" date="2020-07" db="EMBL/GenBank/DDBJ databases">
        <title>Comparative genomics of pyrophilous fungi reveals a link between fire events and developmental genes.</title>
        <authorList>
            <consortium name="DOE Joint Genome Institute"/>
            <person name="Steindorff A.S."/>
            <person name="Carver A."/>
            <person name="Calhoun S."/>
            <person name="Stillman K."/>
            <person name="Liu H."/>
            <person name="Lipzen A."/>
            <person name="Pangilinan J."/>
            <person name="Labutti K."/>
            <person name="Bruns T.D."/>
            <person name="Grigoriev I.V."/>
        </authorList>
    </citation>
    <scope>NUCLEOTIDE SEQUENCE [LARGE SCALE GENOMIC DNA]</scope>
    <source>
        <strain evidence="2 3">CBS 144469</strain>
    </source>
</reference>
<keyword evidence="1" id="KW-0472">Membrane</keyword>
<protein>
    <submittedName>
        <fullName evidence="2">Uncharacterized protein</fullName>
    </submittedName>
</protein>
<keyword evidence="3" id="KW-1185">Reference proteome</keyword>
<name>A0A8H6HIN6_9AGAR</name>